<organism evidence="2 3">
    <name type="scientific">Rickenella mellea</name>
    <dbReference type="NCBI Taxonomy" id="50990"/>
    <lineage>
        <taxon>Eukaryota</taxon>
        <taxon>Fungi</taxon>
        <taxon>Dikarya</taxon>
        <taxon>Basidiomycota</taxon>
        <taxon>Agaricomycotina</taxon>
        <taxon>Agaricomycetes</taxon>
        <taxon>Hymenochaetales</taxon>
        <taxon>Rickenellaceae</taxon>
        <taxon>Rickenella</taxon>
    </lineage>
</organism>
<evidence type="ECO:0000313" key="3">
    <source>
        <dbReference type="Proteomes" id="UP000294933"/>
    </source>
</evidence>
<dbReference type="VEuPathDB" id="FungiDB:BD410DRAFT_584818"/>
<sequence length="177" mass="17493">MPCSDTAATPSSRRWNSTVPMNAPSDMDVCVLPTNIKPGTVSVLSALVGVCSAASAHTSILGVANGHTTYEVVGATEGVTLTETLIVGPTDVSLTVDVPAGGAGTIQVGAECGVSGNVAICTGHANQKETVLTITLPPSALSTNGGSTSGALSPYHAGVGVASMVAIAFWTAARILS</sequence>
<feature type="region of interest" description="Disordered" evidence="1">
    <location>
        <begin position="1"/>
        <end position="20"/>
    </location>
</feature>
<accession>A0A4Y7PPS6</accession>
<proteinExistence type="predicted"/>
<dbReference type="EMBL" id="ML170229">
    <property type="protein sequence ID" value="TDL17036.1"/>
    <property type="molecule type" value="Genomic_DNA"/>
</dbReference>
<dbReference type="AlphaFoldDB" id="A0A4Y7PPS6"/>
<evidence type="ECO:0000313" key="2">
    <source>
        <dbReference type="EMBL" id="TDL17036.1"/>
    </source>
</evidence>
<name>A0A4Y7PPS6_9AGAM</name>
<reference evidence="2 3" key="1">
    <citation type="submission" date="2018-06" db="EMBL/GenBank/DDBJ databases">
        <title>A transcriptomic atlas of mushroom development highlights an independent origin of complex multicellularity.</title>
        <authorList>
            <consortium name="DOE Joint Genome Institute"/>
            <person name="Krizsan K."/>
            <person name="Almasi E."/>
            <person name="Merenyi Z."/>
            <person name="Sahu N."/>
            <person name="Viragh M."/>
            <person name="Koszo T."/>
            <person name="Mondo S."/>
            <person name="Kiss B."/>
            <person name="Balint B."/>
            <person name="Kues U."/>
            <person name="Barry K."/>
            <person name="Hegedus J.C."/>
            <person name="Henrissat B."/>
            <person name="Johnson J."/>
            <person name="Lipzen A."/>
            <person name="Ohm R."/>
            <person name="Nagy I."/>
            <person name="Pangilinan J."/>
            <person name="Yan J."/>
            <person name="Xiong Y."/>
            <person name="Grigoriev I.V."/>
            <person name="Hibbett D.S."/>
            <person name="Nagy L.G."/>
        </authorList>
    </citation>
    <scope>NUCLEOTIDE SEQUENCE [LARGE SCALE GENOMIC DNA]</scope>
    <source>
        <strain evidence="2 3">SZMC22713</strain>
    </source>
</reference>
<evidence type="ECO:0000256" key="1">
    <source>
        <dbReference type="SAM" id="MobiDB-lite"/>
    </source>
</evidence>
<gene>
    <name evidence="2" type="ORF">BD410DRAFT_584818</name>
</gene>
<keyword evidence="3" id="KW-1185">Reference proteome</keyword>
<dbReference type="Proteomes" id="UP000294933">
    <property type="component" value="Unassembled WGS sequence"/>
</dbReference>
<protein>
    <submittedName>
        <fullName evidence="2">Uncharacterized protein</fullName>
    </submittedName>
</protein>